<dbReference type="Proteomes" id="UP000007110">
    <property type="component" value="Unassembled WGS sequence"/>
</dbReference>
<evidence type="ECO:0000259" key="2">
    <source>
        <dbReference type="PROSITE" id="PS50994"/>
    </source>
</evidence>
<dbReference type="InterPro" id="IPR036397">
    <property type="entry name" value="RNaseH_sf"/>
</dbReference>
<sequence length="1911" mass="218067">MPLSEPALRRETTTERTSRSKARSLAGVKFTKIDVEAGQDDAAMKAESVANSRMSRESARLKEAFQAELAVMDQENRLDAVKIQIGEQKQRQEDRLNAVKVQMEERKLRTLKMRKEVAARIVEFEGEEESDGSEAAIEHITLPQEQPGDSVHRFFESQQDVAIGTATPPLDSTSNQTGFEKMAESMTDMAKAIMQQNMTTQRLAVASQLPKLEIPVFSGDPLRYRLWKNAFSNLVDSKPLDGATKLSYLNSYVAGEPKKVVEHYILLGTDEAYFQATELLQKRYGSGSIISTAFSKKLSSWPRIFDKDPGGLRQFSDFLEQVVSAKSTESSLGILDYPQENIKMLNKLPLHLERSWRDEVNKWQTRGLGNYPPFEVFAEFVSRAANKANIPELEGLRSGEARPRQYEGDRSNRSGEARPRRYEGDRSNRNQPRGKTFATNVSSKTNVGEYSSCPYCGREHHLDDCHEFTKKLLHERKGFFFQKNLCMGCGVADSHQVKDCTQRKVCKVCEGRHLACLHRPRNNQRRPHEEGSSKCTNVCSLPDQDGQEHCMIVPVWVRCKDEPSREFLHYAILDDQSNVGFVSDELCEQLGVQGTSTTLRLTTMHATANVKSMKVNGLQVLDFNRENEIDLPPCFSRDSVPASRSQIPKIEVLKEWPHLEPVAHELMPYNRSVKVSLLIGNNCSRAIRPREVIAGGEDDPYAMKTALGWGVVGKVCQTSVQDDGVLICNRISAIERHPKFAYASKAKEILDTEKIIQILEQDFKDSGANGEPYSVEETRFMEILESGIRRRDDGHYEMPLPLKSAKPNLPFNKPLAMKRWKQLSGRLRKNPKFCEDYRAFMDDVIQNYAERVPADRLQIQDRVNYIPHTGVYHPRKPNKIRVVFDCSATYQGVSLNDMLLQGPNTMNSLLGVLCRFRKEAVAVAADVKSMFHQFYAAAEDRDLLRFLWWEDGNPENAVVEYRMKVHLFGAASSPGVATFGLRRAADDGEEEYGAPAANYIRTDFYVDDGLRSEPDVASAIQLLKNSQAICAKAGLTLHKIVSNEREVQESFTKKEGLTDKKELGLARSPSTLERVLGVVWCIKNDVFNFKIELKERPFTRRGVLSTVSSFYDPCGFLSPVMLRGKQILQELCRSKLDWDSPIPEDLRPRWERWLQEVLEFENLQIPRCYKPRDFGEVKAVELHHFSDASQEGYGQCSYIRLVNTQDKVHCSFVIGKSRVTPLKQVSIPRLELTAATVSARMSGFLNQELKYDSFKEFFWTDSKVVLGYIQNEARRFHVYVANRIQMIRDLTDPDMWRYVDTSENPADDASRGLSAKQLTQDSRWLRGPEFLWTDGIFEVNPTRPPVQLEESDPELKRATALKTGARDEKESHFETSRLDSFSNWHRAKKAVARCIQLKGKLQSKAVKISSSSPDAERPSFKESLSLGELQSAERVILKSVQAEHFLEEMQALRNLEATGEVTDRQATRVRNAELKKTSCLYRLDPFLDEDGIIRVGGRIDRANISREIRHPIILPRKCHVTRLLIDDCHSRVNHMGRGLTHNELRQRGYWVIGGSSAVSQFISQCVTCRKLRGPLLQQKMSELPRERVEPSAPFTYCAVDYFGPFLLKEKRSEVKRYGVLFTCMSSRSIHLETANSLSSSSFINALRRFMNRRGTVRQLRSDQGTTFIGARNELKQALQEMDQKHVQEYLLENGVEWIPFKFNVPHSSHMGGVWERQIQTVRRALDTLLAKAGSQLDDESFRTFMTEAECIVNSRPLTTNNLSDAEAPEPLCPLHLLTMKPKVILPPPGNFQGEDKYSRKWWRRVQYLANEFWLRWRREYLQQLQPRQKWTRTQRDLATGDVVIAKETEDVRLQWPLARVAEVFPSQDGRVRKVKLLMADGALDSNGKRLKKPCYLDRPVHKLVLLLPVES</sequence>
<dbReference type="InterPro" id="IPR012337">
    <property type="entry name" value="RNaseH-like_sf"/>
</dbReference>
<dbReference type="GO" id="GO:0015074">
    <property type="term" value="P:DNA integration"/>
    <property type="evidence" value="ECO:0007669"/>
    <property type="project" value="InterPro"/>
</dbReference>
<dbReference type="InterPro" id="IPR005312">
    <property type="entry name" value="DUF1759"/>
</dbReference>
<dbReference type="InParanoid" id="A0A7M7NSN1"/>
<dbReference type="Gene3D" id="3.30.420.10">
    <property type="entry name" value="Ribonuclease H-like superfamily/Ribonuclease H"/>
    <property type="match status" value="1"/>
</dbReference>
<name>A0A7M7NSN1_STRPU</name>
<dbReference type="PROSITE" id="PS50994">
    <property type="entry name" value="INTEGRASE"/>
    <property type="match status" value="1"/>
</dbReference>
<dbReference type="EnsemblMetazoa" id="XM_030984976">
    <property type="protein sequence ID" value="XP_030840836"/>
    <property type="gene ID" value="LOC115923717"/>
</dbReference>
<dbReference type="KEGG" id="spu:115923717"/>
<feature type="compositionally biased region" description="Polar residues" evidence="1">
    <location>
        <begin position="429"/>
        <end position="440"/>
    </location>
</feature>
<proteinExistence type="predicted"/>
<feature type="domain" description="Integrase catalytic" evidence="2">
    <location>
        <begin position="1589"/>
        <end position="1781"/>
    </location>
</feature>
<dbReference type="GeneID" id="115923717"/>
<dbReference type="InterPro" id="IPR001584">
    <property type="entry name" value="Integrase_cat-core"/>
</dbReference>
<protein>
    <recommendedName>
        <fullName evidence="2">Integrase catalytic domain-containing protein</fullName>
    </recommendedName>
</protein>
<dbReference type="GO" id="GO:0003676">
    <property type="term" value="F:nucleic acid binding"/>
    <property type="evidence" value="ECO:0007669"/>
    <property type="project" value="InterPro"/>
</dbReference>
<accession>A0A7M7NSN1</accession>
<reference evidence="4" key="1">
    <citation type="submission" date="2015-02" db="EMBL/GenBank/DDBJ databases">
        <title>Genome sequencing for Strongylocentrotus purpuratus.</title>
        <authorList>
            <person name="Murali S."/>
            <person name="Liu Y."/>
            <person name="Vee V."/>
            <person name="English A."/>
            <person name="Wang M."/>
            <person name="Skinner E."/>
            <person name="Han Y."/>
            <person name="Muzny D.M."/>
            <person name="Worley K.C."/>
            <person name="Gibbs R.A."/>
        </authorList>
    </citation>
    <scope>NUCLEOTIDE SEQUENCE</scope>
</reference>
<dbReference type="SUPFAM" id="SSF56672">
    <property type="entry name" value="DNA/RNA polymerases"/>
    <property type="match status" value="1"/>
</dbReference>
<feature type="compositionally biased region" description="Basic and acidic residues" evidence="1">
    <location>
        <begin position="7"/>
        <end position="18"/>
    </location>
</feature>
<dbReference type="PANTHER" id="PTHR47331">
    <property type="entry name" value="PHD-TYPE DOMAIN-CONTAINING PROTEIN"/>
    <property type="match status" value="1"/>
</dbReference>
<dbReference type="RefSeq" id="XP_030840836.1">
    <property type="nucleotide sequence ID" value="XM_030984976.1"/>
</dbReference>
<reference evidence="3" key="2">
    <citation type="submission" date="2021-01" db="UniProtKB">
        <authorList>
            <consortium name="EnsemblMetazoa"/>
        </authorList>
    </citation>
    <scope>IDENTIFICATION</scope>
</reference>
<dbReference type="OMA" id="CANDSIR"/>
<evidence type="ECO:0000256" key="1">
    <source>
        <dbReference type="SAM" id="MobiDB-lite"/>
    </source>
</evidence>
<dbReference type="SUPFAM" id="SSF53098">
    <property type="entry name" value="Ribonuclease H-like"/>
    <property type="match status" value="1"/>
</dbReference>
<dbReference type="InterPro" id="IPR008042">
    <property type="entry name" value="Retrotrans_Pao"/>
</dbReference>
<feature type="region of interest" description="Disordered" evidence="1">
    <location>
        <begin position="394"/>
        <end position="440"/>
    </location>
</feature>
<organism evidence="3 4">
    <name type="scientific">Strongylocentrotus purpuratus</name>
    <name type="common">Purple sea urchin</name>
    <dbReference type="NCBI Taxonomy" id="7668"/>
    <lineage>
        <taxon>Eukaryota</taxon>
        <taxon>Metazoa</taxon>
        <taxon>Echinodermata</taxon>
        <taxon>Eleutherozoa</taxon>
        <taxon>Echinozoa</taxon>
        <taxon>Echinoidea</taxon>
        <taxon>Euechinoidea</taxon>
        <taxon>Echinacea</taxon>
        <taxon>Camarodonta</taxon>
        <taxon>Echinidea</taxon>
        <taxon>Strongylocentrotidae</taxon>
        <taxon>Strongylocentrotus</taxon>
    </lineage>
</organism>
<dbReference type="Pfam" id="PF05380">
    <property type="entry name" value="Peptidase_A17"/>
    <property type="match status" value="1"/>
</dbReference>
<dbReference type="CDD" id="cd01644">
    <property type="entry name" value="RT_pepA17"/>
    <property type="match status" value="1"/>
</dbReference>
<evidence type="ECO:0000313" key="3">
    <source>
        <dbReference type="EnsemblMetazoa" id="XP_030840836"/>
    </source>
</evidence>
<keyword evidence="4" id="KW-1185">Reference proteome</keyword>
<feature type="compositionally biased region" description="Basic and acidic residues" evidence="1">
    <location>
        <begin position="394"/>
        <end position="428"/>
    </location>
</feature>
<dbReference type="Pfam" id="PF03564">
    <property type="entry name" value="DUF1759"/>
    <property type="match status" value="1"/>
</dbReference>
<feature type="region of interest" description="Disordered" evidence="1">
    <location>
        <begin position="1"/>
        <end position="23"/>
    </location>
</feature>
<evidence type="ECO:0000313" key="4">
    <source>
        <dbReference type="Proteomes" id="UP000007110"/>
    </source>
</evidence>
<dbReference type="OrthoDB" id="5987960at2759"/>
<dbReference type="InterPro" id="IPR040676">
    <property type="entry name" value="DUF5641"/>
</dbReference>
<dbReference type="InterPro" id="IPR043502">
    <property type="entry name" value="DNA/RNA_pol_sf"/>
</dbReference>
<dbReference type="Pfam" id="PF18701">
    <property type="entry name" value="DUF5641"/>
    <property type="match status" value="1"/>
</dbReference>